<evidence type="ECO:0000313" key="2">
    <source>
        <dbReference type="Proteomes" id="UP000260808"/>
    </source>
</evidence>
<dbReference type="Proteomes" id="UP000260808">
    <property type="component" value="Unassembled WGS sequence"/>
</dbReference>
<comment type="caution">
    <text evidence="1">The sequence shown here is derived from an EMBL/GenBank/DDBJ whole genome shotgun (WGS) entry which is preliminary data.</text>
</comment>
<organism evidence="1 2">
    <name type="scientific">Mediterraneibacter gnavus</name>
    <name type="common">Ruminococcus gnavus</name>
    <dbReference type="NCBI Taxonomy" id="33038"/>
    <lineage>
        <taxon>Bacteria</taxon>
        <taxon>Bacillati</taxon>
        <taxon>Bacillota</taxon>
        <taxon>Clostridia</taxon>
        <taxon>Lachnospirales</taxon>
        <taxon>Lachnospiraceae</taxon>
        <taxon>Mediterraneibacter</taxon>
    </lineage>
</organism>
<proteinExistence type="predicted"/>
<dbReference type="AlphaFoldDB" id="A0A3E4UPC9"/>
<reference evidence="1 2" key="1">
    <citation type="submission" date="2018-08" db="EMBL/GenBank/DDBJ databases">
        <title>A genome reference for cultivated species of the human gut microbiota.</title>
        <authorList>
            <person name="Zou Y."/>
            <person name="Xue W."/>
            <person name="Luo G."/>
        </authorList>
    </citation>
    <scope>NUCLEOTIDE SEQUENCE [LARGE SCALE GENOMIC DNA]</scope>
    <source>
        <strain evidence="1 2">TF01-20-2</strain>
    </source>
</reference>
<protein>
    <submittedName>
        <fullName evidence="1">Endoribonuclease L-PSP</fullName>
    </submittedName>
</protein>
<sequence length="36" mass="4370">FFDGFVKCFWQKKWGILIKKESESLIFTGLEIPRDY</sequence>
<dbReference type="EMBL" id="QSSX01000137">
    <property type="protein sequence ID" value="RGM13080.1"/>
    <property type="molecule type" value="Genomic_DNA"/>
</dbReference>
<gene>
    <name evidence="1" type="ORF">DXC31_18825</name>
</gene>
<feature type="non-terminal residue" evidence="1">
    <location>
        <position position="1"/>
    </location>
</feature>
<evidence type="ECO:0000313" key="1">
    <source>
        <dbReference type="EMBL" id="RGM13080.1"/>
    </source>
</evidence>
<accession>A0A3E4UPC9</accession>
<name>A0A3E4UPC9_MEDGN</name>